<feature type="transmembrane region" description="Helical" evidence="1">
    <location>
        <begin position="12"/>
        <end position="29"/>
    </location>
</feature>
<keyword evidence="1" id="KW-0472">Membrane</keyword>
<accession>A0ABV9I4U6</accession>
<reference evidence="3" key="1">
    <citation type="journal article" date="2019" name="Int. J. Syst. Evol. Microbiol.">
        <title>The Global Catalogue of Microorganisms (GCM) 10K type strain sequencing project: providing services to taxonomists for standard genome sequencing and annotation.</title>
        <authorList>
            <consortium name="The Broad Institute Genomics Platform"/>
            <consortium name="The Broad Institute Genome Sequencing Center for Infectious Disease"/>
            <person name="Wu L."/>
            <person name="Ma J."/>
        </authorList>
    </citation>
    <scope>NUCLEOTIDE SEQUENCE [LARGE SCALE GENOMIC DNA]</scope>
    <source>
        <strain evidence="3">CCUG 55995</strain>
    </source>
</reference>
<sequence>MVVTVGDSTRNIISGLVLFALFIETIWRIKESIRLRAIRKVVKPVPFLKESP</sequence>
<dbReference type="EMBL" id="JBHSEI010000001">
    <property type="protein sequence ID" value="MFC4636715.1"/>
    <property type="molecule type" value="Genomic_DNA"/>
</dbReference>
<evidence type="ECO:0000313" key="3">
    <source>
        <dbReference type="Proteomes" id="UP001595952"/>
    </source>
</evidence>
<evidence type="ECO:0000256" key="1">
    <source>
        <dbReference type="SAM" id="Phobius"/>
    </source>
</evidence>
<proteinExistence type="predicted"/>
<evidence type="ECO:0000313" key="2">
    <source>
        <dbReference type="EMBL" id="MFC4636715.1"/>
    </source>
</evidence>
<dbReference type="Proteomes" id="UP001595952">
    <property type="component" value="Unassembled WGS sequence"/>
</dbReference>
<keyword evidence="1" id="KW-1133">Transmembrane helix</keyword>
<keyword evidence="3" id="KW-1185">Reference proteome</keyword>
<name>A0ABV9I4U6_9DEIO</name>
<protein>
    <submittedName>
        <fullName evidence="2">Uncharacterized protein</fullName>
    </submittedName>
</protein>
<comment type="caution">
    <text evidence="2">The sequence shown here is derived from an EMBL/GenBank/DDBJ whole genome shotgun (WGS) entry which is preliminary data.</text>
</comment>
<organism evidence="2 3">
    <name type="scientific">Deinococcus hohokamensis</name>
    <dbReference type="NCBI Taxonomy" id="309883"/>
    <lineage>
        <taxon>Bacteria</taxon>
        <taxon>Thermotogati</taxon>
        <taxon>Deinococcota</taxon>
        <taxon>Deinococci</taxon>
        <taxon>Deinococcales</taxon>
        <taxon>Deinococcaceae</taxon>
        <taxon>Deinococcus</taxon>
    </lineage>
</organism>
<dbReference type="RefSeq" id="WP_380059763.1">
    <property type="nucleotide sequence ID" value="NZ_JBHSEI010000001.1"/>
</dbReference>
<gene>
    <name evidence="2" type="ORF">ACFO0D_00035</name>
</gene>
<keyword evidence="1" id="KW-0812">Transmembrane</keyword>